<protein>
    <recommendedName>
        <fullName evidence="5">DUF1565 domain-containing protein</fullName>
    </recommendedName>
</protein>
<accession>A0A1I3I605</accession>
<evidence type="ECO:0008006" key="5">
    <source>
        <dbReference type="Google" id="ProtNLM"/>
    </source>
</evidence>
<proteinExistence type="predicted"/>
<dbReference type="Gene3D" id="2.160.20.10">
    <property type="entry name" value="Single-stranded right-handed beta-helix, Pectin lyase-like"/>
    <property type="match status" value="1"/>
</dbReference>
<organism evidence="3 4">
    <name type="scientific">Treponema bryantii</name>
    <dbReference type="NCBI Taxonomy" id="163"/>
    <lineage>
        <taxon>Bacteria</taxon>
        <taxon>Pseudomonadati</taxon>
        <taxon>Spirochaetota</taxon>
        <taxon>Spirochaetia</taxon>
        <taxon>Spirochaetales</taxon>
        <taxon>Treponemataceae</taxon>
        <taxon>Treponema</taxon>
    </lineage>
</organism>
<dbReference type="InterPro" id="IPR011050">
    <property type="entry name" value="Pectin_lyase_fold/virulence"/>
</dbReference>
<dbReference type="PROSITE" id="PS51257">
    <property type="entry name" value="PROKAR_LIPOPROTEIN"/>
    <property type="match status" value="1"/>
</dbReference>
<feature type="chain" id="PRO_5010271432" description="DUF1565 domain-containing protein" evidence="2">
    <location>
        <begin position="26"/>
        <end position="769"/>
    </location>
</feature>
<evidence type="ECO:0000313" key="4">
    <source>
        <dbReference type="Proteomes" id="UP000182737"/>
    </source>
</evidence>
<dbReference type="RefSeq" id="WP_074929935.1">
    <property type="nucleotide sequence ID" value="NZ_FORI01000001.1"/>
</dbReference>
<dbReference type="SUPFAM" id="SSF51126">
    <property type="entry name" value="Pectin lyase-like"/>
    <property type="match status" value="1"/>
</dbReference>
<dbReference type="AlphaFoldDB" id="A0A1I3I605"/>
<evidence type="ECO:0000256" key="2">
    <source>
        <dbReference type="SAM" id="SignalP"/>
    </source>
</evidence>
<keyword evidence="2" id="KW-0732">Signal</keyword>
<name>A0A1I3I605_9SPIR</name>
<dbReference type="Proteomes" id="UP000182737">
    <property type="component" value="Unassembled WGS sequence"/>
</dbReference>
<keyword evidence="4" id="KW-1185">Reference proteome</keyword>
<dbReference type="InterPro" id="IPR012334">
    <property type="entry name" value="Pectin_lyas_fold"/>
</dbReference>
<sequence length="769" mass="83213">MSIKKLLKTIYVFSFAILFASCANSVDVSAPANEEKEITYGFSGILQLDTNIYSDSSNSSRTAMPTLPSSAVYYVDYKLDSASEHFVKTSNDTGVFTTSGGRVSGFYLPLSVGKWVIEVGVIDNGTTILKDTKTVTLTPENPLMTNQVFFLKMGQTGTGSMKLKITAGSGSGVSSIKVILEDGRVVEDSNNDSFFEASDIPSGEQRIDINAYDGSSTPQLIFSTIQIINIYDNIETNQWIIDGTTKETFEITKSMTDDFKPRQYFVDGTTGGSGDDTNNTGTSSNSPFKTVKHAIDTINARAETYTFTIHVKDGSYELDNHTLEIKKNITLECWKNAPNDRLGSAKIVVRGGTKCVLVGPTTDDKPVNFYLQSVADDNTSGLEINGNGLNRCGVYIENGIFVMNGGVINETGEAETEYGGIVLPDVQSGQSVERQFIMLKGTIKNSKGTKACGVYVGKDTIFQMEGGVISGNRAQSENSYAVVNNGEMSIKGQINISGNNRYDGNEQVFIPGSGETQVPESHNLYLPKITEEGKEVINKLQVLGSISSNSQIGISAPVGTESGQLEPTGQKPVAITKNYMDSIAPSIIFKQDKSSPYVFMKSTDGATFGEAAFGLGGGVIYTSTDYSFSFASDTTVVTRDIAKDVTITVAAKRKESENVTSELHYNPNDEKLYLTYIEATEESDAIYSNSVLEDIEETPDYNKVVWTAELTLEGNTIPSAYQPTISAGAGDNKIKVSIPALPYKDNYTLTITATYLGIQYGANFQITCN</sequence>
<feature type="signal peptide" evidence="2">
    <location>
        <begin position="1"/>
        <end position="25"/>
    </location>
</feature>
<feature type="compositionally biased region" description="Low complexity" evidence="1">
    <location>
        <begin position="275"/>
        <end position="286"/>
    </location>
</feature>
<gene>
    <name evidence="3" type="ORF">SAMN04487775_101350</name>
</gene>
<evidence type="ECO:0000313" key="3">
    <source>
        <dbReference type="EMBL" id="SFI43415.1"/>
    </source>
</evidence>
<dbReference type="EMBL" id="FORI01000001">
    <property type="protein sequence ID" value="SFI43415.1"/>
    <property type="molecule type" value="Genomic_DNA"/>
</dbReference>
<feature type="region of interest" description="Disordered" evidence="1">
    <location>
        <begin position="266"/>
        <end position="287"/>
    </location>
</feature>
<reference evidence="4" key="1">
    <citation type="submission" date="2016-10" db="EMBL/GenBank/DDBJ databases">
        <authorList>
            <person name="Varghese N."/>
            <person name="Submissions S."/>
        </authorList>
    </citation>
    <scope>NUCLEOTIDE SEQUENCE [LARGE SCALE GENOMIC DNA]</scope>
    <source>
        <strain evidence="4">XBD1002</strain>
    </source>
</reference>
<evidence type="ECO:0000256" key="1">
    <source>
        <dbReference type="SAM" id="MobiDB-lite"/>
    </source>
</evidence>